<dbReference type="RefSeq" id="WP_304561166.1">
    <property type="nucleotide sequence ID" value="NZ_JAUQSZ010000006.1"/>
</dbReference>
<dbReference type="CDD" id="cd05483">
    <property type="entry name" value="retropepsin_like_bacteria"/>
    <property type="match status" value="1"/>
</dbReference>
<dbReference type="Pfam" id="PF13975">
    <property type="entry name" value="gag-asp_proteas"/>
    <property type="match status" value="1"/>
</dbReference>
<organism evidence="2 3">
    <name type="scientific">Sphingomonas immobilis</name>
    <dbReference type="NCBI Taxonomy" id="3063997"/>
    <lineage>
        <taxon>Bacteria</taxon>
        <taxon>Pseudomonadati</taxon>
        <taxon>Pseudomonadota</taxon>
        <taxon>Alphaproteobacteria</taxon>
        <taxon>Sphingomonadales</taxon>
        <taxon>Sphingomonadaceae</taxon>
        <taxon>Sphingomonas</taxon>
    </lineage>
</organism>
<sequence length="197" mass="20708">MTPGALALVLMLILPVMALAARRLPMGQLATMALAWVGIFAIAIVIVSFVSQNSSLTNGINSVFYGDSVTGSETRITKGEDGHFHARVSINGVSRTMLIDSGATTIALSQETARAAGLDLEESPFPVLVETANGTVSGKRTTIPNLKLGSIDAEGLGAIVQDNLGDQDLLGMNFLSRLKSWRVEGNTLILVPASKQT</sequence>
<dbReference type="GO" id="GO:0008233">
    <property type="term" value="F:peptidase activity"/>
    <property type="evidence" value="ECO:0007669"/>
    <property type="project" value="UniProtKB-KW"/>
</dbReference>
<evidence type="ECO:0000313" key="3">
    <source>
        <dbReference type="Proteomes" id="UP001176468"/>
    </source>
</evidence>
<evidence type="ECO:0000313" key="2">
    <source>
        <dbReference type="EMBL" id="MDO7842710.1"/>
    </source>
</evidence>
<name>A0ABT8ZYQ4_9SPHN</name>
<dbReference type="InterPro" id="IPR011969">
    <property type="entry name" value="Clan_AA_Asp_peptidase_C"/>
</dbReference>
<dbReference type="InterPro" id="IPR034122">
    <property type="entry name" value="Retropepsin-like_bacterial"/>
</dbReference>
<dbReference type="EMBL" id="JAUQSZ010000006">
    <property type="protein sequence ID" value="MDO7842710.1"/>
    <property type="molecule type" value="Genomic_DNA"/>
</dbReference>
<reference evidence="2" key="1">
    <citation type="submission" date="2023-07" db="EMBL/GenBank/DDBJ databases">
        <authorList>
            <person name="Kim M.K."/>
        </authorList>
    </citation>
    <scope>NUCLEOTIDE SEQUENCE</scope>
    <source>
        <strain evidence="2">CA1-15</strain>
    </source>
</reference>
<keyword evidence="2" id="KW-0645">Protease</keyword>
<dbReference type="PROSITE" id="PS00141">
    <property type="entry name" value="ASP_PROTEASE"/>
    <property type="match status" value="1"/>
</dbReference>
<dbReference type="Proteomes" id="UP001176468">
    <property type="component" value="Unassembled WGS sequence"/>
</dbReference>
<dbReference type="GO" id="GO:0006508">
    <property type="term" value="P:proteolysis"/>
    <property type="evidence" value="ECO:0007669"/>
    <property type="project" value="UniProtKB-KW"/>
</dbReference>
<keyword evidence="1" id="KW-1133">Transmembrane helix</keyword>
<evidence type="ECO:0000256" key="1">
    <source>
        <dbReference type="SAM" id="Phobius"/>
    </source>
</evidence>
<dbReference type="Gene3D" id="2.40.70.10">
    <property type="entry name" value="Acid Proteases"/>
    <property type="match status" value="1"/>
</dbReference>
<proteinExistence type="predicted"/>
<keyword evidence="1" id="KW-0812">Transmembrane</keyword>
<dbReference type="InterPro" id="IPR001969">
    <property type="entry name" value="Aspartic_peptidase_AS"/>
</dbReference>
<accession>A0ABT8ZYQ4</accession>
<dbReference type="EC" id="3.4.23.-" evidence="2"/>
<dbReference type="SUPFAM" id="SSF50630">
    <property type="entry name" value="Acid proteases"/>
    <property type="match status" value="1"/>
</dbReference>
<keyword evidence="1" id="KW-0472">Membrane</keyword>
<protein>
    <submittedName>
        <fullName evidence="2">TIGR02281 family clan AA aspartic protease</fullName>
        <ecNumber evidence="2">3.4.23.-</ecNumber>
    </submittedName>
</protein>
<keyword evidence="3" id="KW-1185">Reference proteome</keyword>
<feature type="transmembrane region" description="Helical" evidence="1">
    <location>
        <begin position="30"/>
        <end position="50"/>
    </location>
</feature>
<dbReference type="InterPro" id="IPR021109">
    <property type="entry name" value="Peptidase_aspartic_dom_sf"/>
</dbReference>
<gene>
    <name evidence="2" type="ORF">Q5H94_10260</name>
</gene>
<dbReference type="NCBIfam" id="TIGR02281">
    <property type="entry name" value="clan_AA_DTGA"/>
    <property type="match status" value="1"/>
</dbReference>
<keyword evidence="2" id="KW-0378">Hydrolase</keyword>
<comment type="caution">
    <text evidence="2">The sequence shown here is derived from an EMBL/GenBank/DDBJ whole genome shotgun (WGS) entry which is preliminary data.</text>
</comment>